<proteinExistence type="predicted"/>
<dbReference type="SUPFAM" id="SSF51569">
    <property type="entry name" value="Aldolase"/>
    <property type="match status" value="1"/>
</dbReference>
<dbReference type="PANTHER" id="PTHR10683:SF40">
    <property type="entry name" value="FRUCTOSE-6-PHOSPHATE ALDOLASE 1-RELATED"/>
    <property type="match status" value="1"/>
</dbReference>
<dbReference type="InterPro" id="IPR018225">
    <property type="entry name" value="Transaldolase_AS"/>
</dbReference>
<reference evidence="2 3" key="1">
    <citation type="submission" date="2017-10" db="EMBL/GenBank/DDBJ databases">
        <title>Sequencing the genomes of 1000 actinobacteria strains.</title>
        <authorList>
            <person name="Klenk H.-P."/>
        </authorList>
    </citation>
    <scope>NUCLEOTIDE SEQUENCE [LARGE SCALE GENOMIC DNA]</scope>
    <source>
        <strain evidence="2 3">DSM 21838</strain>
    </source>
</reference>
<protein>
    <submittedName>
        <fullName evidence="2">Transaldolase</fullName>
    </submittedName>
</protein>
<evidence type="ECO:0000256" key="1">
    <source>
        <dbReference type="ARBA" id="ARBA00023270"/>
    </source>
</evidence>
<dbReference type="EMBL" id="PDJI01000004">
    <property type="protein sequence ID" value="PFG41047.1"/>
    <property type="molecule type" value="Genomic_DNA"/>
</dbReference>
<dbReference type="Pfam" id="PF00923">
    <property type="entry name" value="TAL_FSA"/>
    <property type="match status" value="1"/>
</dbReference>
<sequence>MLDIFIDSAVQEDVLPLLETGLFSGVTTNPTLLRQAGVTLDTLPDLVETLRSAGARTVFAQTWGSTPDELAEHAALLRERCGEVGIKVPVGVAGLALVRRLKAEQVPTLLTGVYKREQILPAIQSGADWVAPYVGRMSDNGRDGVTQTIGMQRVLDAAGSSTRLLVASIRSAADVADMAEAGVDGFTISPARWRELVADELTDAAMDVFEAHMRDVVAQHI</sequence>
<dbReference type="Gene3D" id="3.20.20.70">
    <property type="entry name" value="Aldolase class I"/>
    <property type="match status" value="1"/>
</dbReference>
<dbReference type="InterPro" id="IPR013785">
    <property type="entry name" value="Aldolase_TIM"/>
</dbReference>
<comment type="caution">
    <text evidence="2">The sequence shown here is derived from an EMBL/GenBank/DDBJ whole genome shotgun (WGS) entry which is preliminary data.</text>
</comment>
<evidence type="ECO:0000313" key="3">
    <source>
        <dbReference type="Proteomes" id="UP000222106"/>
    </source>
</evidence>
<dbReference type="OrthoDB" id="9807051at2"/>
<dbReference type="InterPro" id="IPR001585">
    <property type="entry name" value="TAL/FSA"/>
</dbReference>
<dbReference type="PROSITE" id="PS01054">
    <property type="entry name" value="TRANSALDOLASE_1"/>
    <property type="match status" value="1"/>
</dbReference>
<dbReference type="PANTHER" id="PTHR10683">
    <property type="entry name" value="TRANSALDOLASE"/>
    <property type="match status" value="1"/>
</dbReference>
<keyword evidence="1" id="KW-0704">Schiff base</keyword>
<gene>
    <name evidence="2" type="ORF">ATJ97_3593</name>
</gene>
<dbReference type="AlphaFoldDB" id="A0A2A9EPL6"/>
<dbReference type="GO" id="GO:0005975">
    <property type="term" value="P:carbohydrate metabolic process"/>
    <property type="evidence" value="ECO:0007669"/>
    <property type="project" value="InterPro"/>
</dbReference>
<organism evidence="2 3">
    <name type="scientific">Georgenia soli</name>
    <dbReference type="NCBI Taxonomy" id="638953"/>
    <lineage>
        <taxon>Bacteria</taxon>
        <taxon>Bacillati</taxon>
        <taxon>Actinomycetota</taxon>
        <taxon>Actinomycetes</taxon>
        <taxon>Micrococcales</taxon>
        <taxon>Bogoriellaceae</taxon>
        <taxon>Georgenia</taxon>
    </lineage>
</organism>
<keyword evidence="3" id="KW-1185">Reference proteome</keyword>
<name>A0A2A9EPL6_9MICO</name>
<accession>A0A2A9EPL6</accession>
<dbReference type="RefSeq" id="WP_098484865.1">
    <property type="nucleotide sequence ID" value="NZ_PDJI01000004.1"/>
</dbReference>
<dbReference type="Proteomes" id="UP000222106">
    <property type="component" value="Unassembled WGS sequence"/>
</dbReference>
<evidence type="ECO:0000313" key="2">
    <source>
        <dbReference type="EMBL" id="PFG41047.1"/>
    </source>
</evidence>